<organism evidence="1 2">
    <name type="scientific">Halorubrum miltondacostae</name>
    <dbReference type="NCBI Taxonomy" id="3076378"/>
    <lineage>
        <taxon>Archaea</taxon>
        <taxon>Methanobacteriati</taxon>
        <taxon>Methanobacteriota</taxon>
        <taxon>Stenosarchaea group</taxon>
        <taxon>Halobacteria</taxon>
        <taxon>Halobacteriales</taxon>
        <taxon>Haloferacaceae</taxon>
        <taxon>Halorubrum</taxon>
    </lineage>
</organism>
<sequence>MPETTKTTVVQDSDGYYRVRVPKSLGDAMELAGEKVEWTVDSGKSLKITRVDDD</sequence>
<dbReference type="AlphaFoldDB" id="A0ABD5M406"/>
<evidence type="ECO:0000313" key="1">
    <source>
        <dbReference type="EMBL" id="MEZ3162275.1"/>
    </source>
</evidence>
<proteinExistence type="predicted"/>
<name>A0ABD5M406_9EURY</name>
<evidence type="ECO:0000313" key="2">
    <source>
        <dbReference type="Proteomes" id="UP001567572"/>
    </source>
</evidence>
<gene>
    <name evidence="1" type="ORF">ABNG04_00025</name>
</gene>
<accession>A0ABD5M406</accession>
<reference evidence="1 2" key="1">
    <citation type="submission" date="2024-06" db="EMBL/GenBank/DDBJ databases">
        <title>Halorubrum miltondacostae sp. nov., a potential PHA producer isolated from an inland solar saltern in Rio Maior, Portugal.</title>
        <authorList>
            <person name="Albuquerque L."/>
            <person name="Viver T."/>
            <person name="Barroso C."/>
            <person name="Claudino R."/>
            <person name="Galvan M."/>
            <person name="Simoes G."/>
            <person name="Lobo Da Cunha A."/>
            <person name="Egas C."/>
        </authorList>
    </citation>
    <scope>NUCLEOTIDE SEQUENCE [LARGE SCALE GENOMIC DNA]</scope>
    <source>
        <strain evidence="1 2">RMP-11</strain>
    </source>
</reference>
<protein>
    <recommendedName>
        <fullName evidence="3">AbrB/MazE/SpoVT family DNA-binding domain-containing protein</fullName>
    </recommendedName>
</protein>
<dbReference type="Proteomes" id="UP001567572">
    <property type="component" value="Unassembled WGS sequence"/>
</dbReference>
<comment type="caution">
    <text evidence="1">The sequence shown here is derived from an EMBL/GenBank/DDBJ whole genome shotgun (WGS) entry which is preliminary data.</text>
</comment>
<keyword evidence="2" id="KW-1185">Reference proteome</keyword>
<dbReference type="RefSeq" id="WP_371158935.1">
    <property type="nucleotide sequence ID" value="NZ_JBEDNY010000001.1"/>
</dbReference>
<dbReference type="EMBL" id="JBEDNY010000001">
    <property type="protein sequence ID" value="MEZ3162275.1"/>
    <property type="molecule type" value="Genomic_DNA"/>
</dbReference>
<evidence type="ECO:0008006" key="3">
    <source>
        <dbReference type="Google" id="ProtNLM"/>
    </source>
</evidence>